<dbReference type="CDD" id="cd01360">
    <property type="entry name" value="Adenylsuccinate_lyase_1"/>
    <property type="match status" value="1"/>
</dbReference>
<evidence type="ECO:0000256" key="4">
    <source>
        <dbReference type="ARBA" id="ARBA00012339"/>
    </source>
</evidence>
<dbReference type="Gene3D" id="1.10.275.10">
    <property type="entry name" value="Fumarase/aspartase (N-terminal domain)"/>
    <property type="match status" value="1"/>
</dbReference>
<dbReference type="EMBL" id="JBHRZO010000002">
    <property type="protein sequence ID" value="MFC3847081.1"/>
    <property type="molecule type" value="Genomic_DNA"/>
</dbReference>
<dbReference type="PANTHER" id="PTHR43172">
    <property type="entry name" value="ADENYLOSUCCINATE LYASE"/>
    <property type="match status" value="1"/>
</dbReference>
<dbReference type="PRINTS" id="PR00149">
    <property type="entry name" value="FUMRATELYASE"/>
</dbReference>
<dbReference type="InterPro" id="IPR004769">
    <property type="entry name" value="Pur_lyase"/>
</dbReference>
<reference evidence="14" key="1">
    <citation type="journal article" date="2019" name="Int. J. Syst. Evol. Microbiol.">
        <title>The Global Catalogue of Microorganisms (GCM) 10K type strain sequencing project: providing services to taxonomists for standard genome sequencing and annotation.</title>
        <authorList>
            <consortium name="The Broad Institute Genomics Platform"/>
            <consortium name="The Broad Institute Genome Sequencing Center for Infectious Disease"/>
            <person name="Wu L."/>
            <person name="Ma J."/>
        </authorList>
    </citation>
    <scope>NUCLEOTIDE SEQUENCE [LARGE SCALE GENOMIC DNA]</scope>
    <source>
        <strain evidence="14">CCUG 53816</strain>
    </source>
</reference>
<name>A0ABV7ZI60_9HELI</name>
<dbReference type="SUPFAM" id="SSF48557">
    <property type="entry name" value="L-aspartase-like"/>
    <property type="match status" value="1"/>
</dbReference>
<evidence type="ECO:0000256" key="9">
    <source>
        <dbReference type="ARBA" id="ARBA00049115"/>
    </source>
</evidence>
<evidence type="ECO:0000256" key="3">
    <source>
        <dbReference type="ARBA" id="ARBA00008273"/>
    </source>
</evidence>
<proteinExistence type="inferred from homology"/>
<dbReference type="InterPro" id="IPR000362">
    <property type="entry name" value="Fumarate_lyase_fam"/>
</dbReference>
<dbReference type="SMART" id="SM00998">
    <property type="entry name" value="ADSL_C"/>
    <property type="match status" value="1"/>
</dbReference>
<dbReference type="EC" id="4.3.2.2" evidence="4 10"/>
<accession>A0ABV7ZI60</accession>
<evidence type="ECO:0000256" key="5">
    <source>
        <dbReference type="ARBA" id="ARBA00017058"/>
    </source>
</evidence>
<comment type="catalytic activity">
    <reaction evidence="9">
        <text>N(6)-(1,2-dicarboxyethyl)-AMP = fumarate + AMP</text>
        <dbReference type="Rhea" id="RHEA:16853"/>
        <dbReference type="ChEBI" id="CHEBI:29806"/>
        <dbReference type="ChEBI" id="CHEBI:57567"/>
        <dbReference type="ChEBI" id="CHEBI:456215"/>
        <dbReference type="EC" id="4.3.2.2"/>
    </reaction>
    <physiologicalReaction direction="left-to-right" evidence="9">
        <dbReference type="Rhea" id="RHEA:16854"/>
    </physiologicalReaction>
</comment>
<dbReference type="InterPro" id="IPR020557">
    <property type="entry name" value="Fumarate_lyase_CS"/>
</dbReference>
<dbReference type="NCBIfam" id="TIGR00928">
    <property type="entry name" value="purB"/>
    <property type="match status" value="1"/>
</dbReference>
<dbReference type="InterPro" id="IPR019468">
    <property type="entry name" value="AdenyloSucc_lyase_C"/>
</dbReference>
<dbReference type="PROSITE" id="PS00163">
    <property type="entry name" value="FUMARATE_LYASES"/>
    <property type="match status" value="1"/>
</dbReference>
<dbReference type="RefSeq" id="WP_104752155.1">
    <property type="nucleotide sequence ID" value="NZ_FZMF01000015.1"/>
</dbReference>
<comment type="similarity">
    <text evidence="3 11">Belongs to the lyase 1 family. Adenylosuccinate lyase subfamily.</text>
</comment>
<evidence type="ECO:0000256" key="8">
    <source>
        <dbReference type="ARBA" id="ARBA00030717"/>
    </source>
</evidence>
<dbReference type="InterPro" id="IPR022761">
    <property type="entry name" value="Fumarate_lyase_N"/>
</dbReference>
<evidence type="ECO:0000256" key="1">
    <source>
        <dbReference type="ARBA" id="ARBA00004706"/>
    </source>
</evidence>
<dbReference type="InterPro" id="IPR024083">
    <property type="entry name" value="Fumarase/histidase_N"/>
</dbReference>
<evidence type="ECO:0000256" key="2">
    <source>
        <dbReference type="ARBA" id="ARBA00004734"/>
    </source>
</evidence>
<comment type="catalytic activity">
    <reaction evidence="7">
        <text>(2S)-2-[5-amino-1-(5-phospho-beta-D-ribosyl)imidazole-4-carboxamido]succinate = 5-amino-1-(5-phospho-beta-D-ribosyl)imidazole-4-carboxamide + fumarate</text>
        <dbReference type="Rhea" id="RHEA:23920"/>
        <dbReference type="ChEBI" id="CHEBI:29806"/>
        <dbReference type="ChEBI" id="CHEBI:58443"/>
        <dbReference type="ChEBI" id="CHEBI:58475"/>
        <dbReference type="EC" id="4.3.2.2"/>
    </reaction>
    <physiologicalReaction direction="left-to-right" evidence="7">
        <dbReference type="Rhea" id="RHEA:23921"/>
    </physiologicalReaction>
</comment>
<dbReference type="InterPro" id="IPR008948">
    <property type="entry name" value="L-Aspartase-like"/>
</dbReference>
<sequence length="434" mass="49117">MLARYAREAMTRLWSEQHKFETYLQVEKAVAKAWHTLGLMDAKTCDQIQQASFQLEDIHAFEKATKHDVIAFIQAVSKTLGDAERFFHYGITSSDCIDTALALLIQQSLALIMENLNALLAVLKARAYEFKEVVMVGRSHGVHGEPIAFGLVWALWYDDMRAHLKALQEVAQEVSVGMISGAMGNMAHSPFELEELVCQELGLGVAKISNQVISRERHARVCNALALLASSCEKIAINIRHYQRTEVYEAEEAFSVGQKGSSAMPHKRNPVLSENITGLARMIRAYAIPMMENVALWHERDISHSSVERFVLPDAFITLDFLLHRLTTLLENLVVYPENMRKNLERTGGLVFSQRVLLELPKLGFSKAESYAIVQENAMQVWALLQQGKQASFLEHLLAEPRLKEVDRALIKGCFEIDYYLRHVSRIFARVFGD</sequence>
<evidence type="ECO:0000256" key="10">
    <source>
        <dbReference type="NCBIfam" id="TIGR00928"/>
    </source>
</evidence>
<feature type="domain" description="Adenylosuccinate lyase C-terminal" evidence="12">
    <location>
        <begin position="348"/>
        <end position="432"/>
    </location>
</feature>
<evidence type="ECO:0000256" key="7">
    <source>
        <dbReference type="ARBA" id="ARBA00024477"/>
    </source>
</evidence>
<gene>
    <name evidence="13" type="primary">purB</name>
    <name evidence="13" type="ORF">ACFOPX_00835</name>
</gene>
<keyword evidence="14" id="KW-1185">Reference proteome</keyword>
<dbReference type="GO" id="GO:0016829">
    <property type="term" value="F:lyase activity"/>
    <property type="evidence" value="ECO:0007669"/>
    <property type="project" value="UniProtKB-KW"/>
</dbReference>
<evidence type="ECO:0000313" key="13">
    <source>
        <dbReference type="EMBL" id="MFC3847081.1"/>
    </source>
</evidence>
<dbReference type="PANTHER" id="PTHR43172:SF1">
    <property type="entry name" value="ADENYLOSUCCINATE LYASE"/>
    <property type="match status" value="1"/>
</dbReference>
<organism evidence="13 14">
    <name type="scientific">Helicobacter baculiformis</name>
    <dbReference type="NCBI Taxonomy" id="427351"/>
    <lineage>
        <taxon>Bacteria</taxon>
        <taxon>Pseudomonadati</taxon>
        <taxon>Campylobacterota</taxon>
        <taxon>Epsilonproteobacteria</taxon>
        <taxon>Campylobacterales</taxon>
        <taxon>Helicobacteraceae</taxon>
        <taxon>Helicobacter</taxon>
    </lineage>
</organism>
<evidence type="ECO:0000256" key="11">
    <source>
        <dbReference type="RuleBase" id="RU361172"/>
    </source>
</evidence>
<keyword evidence="11" id="KW-0658">Purine biosynthesis</keyword>
<dbReference type="Gene3D" id="1.10.40.30">
    <property type="entry name" value="Fumarase/aspartase (C-terminal domain)"/>
    <property type="match status" value="1"/>
</dbReference>
<comment type="pathway">
    <text evidence="2 11">Purine metabolism; AMP biosynthesis via de novo pathway; AMP from IMP: step 2/2.</text>
</comment>
<keyword evidence="6 11" id="KW-0456">Lyase</keyword>
<protein>
    <recommendedName>
        <fullName evidence="5 10">Adenylosuccinate lyase</fullName>
        <shortName evidence="11">ASL</shortName>
        <ecNumber evidence="4 10">4.3.2.2</ecNumber>
    </recommendedName>
    <alternativeName>
        <fullName evidence="8 11">Adenylosuccinase</fullName>
    </alternativeName>
</protein>
<comment type="caution">
    <text evidence="13">The sequence shown here is derived from an EMBL/GenBank/DDBJ whole genome shotgun (WGS) entry which is preliminary data.</text>
</comment>
<evidence type="ECO:0000256" key="6">
    <source>
        <dbReference type="ARBA" id="ARBA00023239"/>
    </source>
</evidence>
<dbReference type="Pfam" id="PF00206">
    <property type="entry name" value="Lyase_1"/>
    <property type="match status" value="1"/>
</dbReference>
<dbReference type="Proteomes" id="UP001595783">
    <property type="component" value="Unassembled WGS sequence"/>
</dbReference>
<evidence type="ECO:0000313" key="14">
    <source>
        <dbReference type="Proteomes" id="UP001595783"/>
    </source>
</evidence>
<comment type="pathway">
    <text evidence="1 11">Purine metabolism; IMP biosynthesis via de novo pathway; 5-amino-1-(5-phospho-D-ribosyl)imidazole-4-carboxamide from 5-amino-1-(5-phospho-D-ribosyl)imidazole-4-carboxylate: step 2/2.</text>
</comment>
<dbReference type="Pfam" id="PF10397">
    <property type="entry name" value="ADSL_C"/>
    <property type="match status" value="1"/>
</dbReference>
<evidence type="ECO:0000259" key="12">
    <source>
        <dbReference type="SMART" id="SM00998"/>
    </source>
</evidence>
<dbReference type="Gene3D" id="1.20.200.10">
    <property type="entry name" value="Fumarase/aspartase (Central domain)"/>
    <property type="match status" value="1"/>
</dbReference>